<comment type="caution">
    <text evidence="1">The sequence shown here is derived from an EMBL/GenBank/DDBJ whole genome shotgun (WGS) entry which is preliminary data.</text>
</comment>
<accession>A0AAN8PIW0</accession>
<dbReference type="EMBL" id="JAZGQO010000010">
    <property type="protein sequence ID" value="KAK6175918.1"/>
    <property type="molecule type" value="Genomic_DNA"/>
</dbReference>
<organism evidence="1 2">
    <name type="scientific">Patella caerulea</name>
    <name type="common">Rayed Mediterranean limpet</name>
    <dbReference type="NCBI Taxonomy" id="87958"/>
    <lineage>
        <taxon>Eukaryota</taxon>
        <taxon>Metazoa</taxon>
        <taxon>Spiralia</taxon>
        <taxon>Lophotrochozoa</taxon>
        <taxon>Mollusca</taxon>
        <taxon>Gastropoda</taxon>
        <taxon>Patellogastropoda</taxon>
        <taxon>Patelloidea</taxon>
        <taxon>Patellidae</taxon>
        <taxon>Patella</taxon>
    </lineage>
</organism>
<name>A0AAN8PIW0_PATCE</name>
<keyword evidence="2" id="KW-1185">Reference proteome</keyword>
<proteinExistence type="predicted"/>
<evidence type="ECO:0000313" key="2">
    <source>
        <dbReference type="Proteomes" id="UP001347796"/>
    </source>
</evidence>
<dbReference type="Proteomes" id="UP001347796">
    <property type="component" value="Unassembled WGS sequence"/>
</dbReference>
<evidence type="ECO:0000313" key="1">
    <source>
        <dbReference type="EMBL" id="KAK6175918.1"/>
    </source>
</evidence>
<dbReference type="AlphaFoldDB" id="A0AAN8PIW0"/>
<protein>
    <submittedName>
        <fullName evidence="1">Uncharacterized protein</fullName>
    </submittedName>
</protein>
<reference evidence="1 2" key="1">
    <citation type="submission" date="2024-01" db="EMBL/GenBank/DDBJ databases">
        <title>The genome of the rayed Mediterranean limpet Patella caerulea (Linnaeus, 1758).</title>
        <authorList>
            <person name="Anh-Thu Weber A."/>
            <person name="Halstead-Nussloch G."/>
        </authorList>
    </citation>
    <scope>NUCLEOTIDE SEQUENCE [LARGE SCALE GENOMIC DNA]</scope>
    <source>
        <strain evidence="1">AATW-2023a</strain>
        <tissue evidence="1">Whole specimen</tissue>
    </source>
</reference>
<sequence length="90" mass="10354">MDYDSVVNLSKDSLVEIQWWVNNVSEKNGKLIRPCPVQLWIQTDSSLSGWGAFCPDLDLLCNGRWSILESNYHINYLELLANFMSLKFIG</sequence>
<gene>
    <name evidence="1" type="ORF">SNE40_014293</name>
</gene>